<organism evidence="1 3">
    <name type="scientific">Rotaria magnacalcarata</name>
    <dbReference type="NCBI Taxonomy" id="392030"/>
    <lineage>
        <taxon>Eukaryota</taxon>
        <taxon>Metazoa</taxon>
        <taxon>Spiralia</taxon>
        <taxon>Gnathifera</taxon>
        <taxon>Rotifera</taxon>
        <taxon>Eurotatoria</taxon>
        <taxon>Bdelloidea</taxon>
        <taxon>Philodinida</taxon>
        <taxon>Philodinidae</taxon>
        <taxon>Rotaria</taxon>
    </lineage>
</organism>
<gene>
    <name evidence="1" type="ORF">GIL414_LOCUS13024</name>
    <name evidence="2" type="ORF">SMN809_LOCUS13234</name>
</gene>
<dbReference type="Proteomes" id="UP000676336">
    <property type="component" value="Unassembled WGS sequence"/>
</dbReference>
<dbReference type="Proteomes" id="UP000681720">
    <property type="component" value="Unassembled WGS sequence"/>
</dbReference>
<sequence>MYCSHQYFVFILNDRLKILQSTDSHTEWHYLALLHAMMSHPLPDHYTGMTGMERAFRLLYSAGCWSDQSFGGLSLHILAQIAPISHKTNYYPEHLTCMEKINWNSNGIPYSMQHFGYYLIAKKLIGSSQLFNFTYPPLKTNKIPEVFQGKMHNEMLLKKLYWDYRDSYNPAARLSAAMETDILQATSPTPYHQTLKNCLNITNYSPAQLVNDLYSDEHTLISRSVRCDLCQNTLIIPEVERCWKENCEYPNVDDIVTSAEKAVSAIRSGLKCETRLAQFDIKVSYSPQQFVLESIEDHYRIQMKTSDKSIDSIFLRSAEQKFHQFNTDLFNKPNHSIRKTNRQNEFSQGIFPSIDNKNNPPSEITDYFKQQLSESWNKLLSDNEHEKENPTIEEITQLLNLFRDESTKLYYKFSISITLSNEQLFEADLLFRIKPTVLIPLLLEKDLY</sequence>
<evidence type="ECO:0000313" key="2">
    <source>
        <dbReference type="EMBL" id="CAF4024822.1"/>
    </source>
</evidence>
<dbReference type="AlphaFoldDB" id="A0A8S2P3M7"/>
<proteinExistence type="predicted"/>
<reference evidence="1" key="1">
    <citation type="submission" date="2021-02" db="EMBL/GenBank/DDBJ databases">
        <authorList>
            <person name="Nowell W R."/>
        </authorList>
    </citation>
    <scope>NUCLEOTIDE SEQUENCE</scope>
</reference>
<comment type="caution">
    <text evidence="1">The sequence shown here is derived from an EMBL/GenBank/DDBJ whole genome shotgun (WGS) entry which is preliminary data.</text>
</comment>
<dbReference type="EMBL" id="CAJOBJ010005191">
    <property type="protein sequence ID" value="CAF4023808.1"/>
    <property type="molecule type" value="Genomic_DNA"/>
</dbReference>
<name>A0A8S2P3M7_9BILA</name>
<dbReference type="EMBL" id="CAJOBI010005195">
    <property type="protein sequence ID" value="CAF4024822.1"/>
    <property type="molecule type" value="Genomic_DNA"/>
</dbReference>
<protein>
    <submittedName>
        <fullName evidence="1">Uncharacterized protein</fullName>
    </submittedName>
</protein>
<evidence type="ECO:0000313" key="1">
    <source>
        <dbReference type="EMBL" id="CAF4023808.1"/>
    </source>
</evidence>
<evidence type="ECO:0000313" key="3">
    <source>
        <dbReference type="Proteomes" id="UP000681720"/>
    </source>
</evidence>
<accession>A0A8S2P3M7</accession>